<keyword evidence="2" id="KW-1185">Reference proteome</keyword>
<evidence type="ECO:0000313" key="2">
    <source>
        <dbReference type="Proteomes" id="UP000798662"/>
    </source>
</evidence>
<comment type="caution">
    <text evidence="1">The sequence shown here is derived from an EMBL/GenBank/DDBJ whole genome shotgun (WGS) entry which is preliminary data.</text>
</comment>
<sequence>MLDMVSVTHNAAYNALVDFARIERQVVVEDPAEHRRVGYAPTNNLEQAWTPDASRAHVASRAEVFRSDSSNTPVLRGVYMASTIAASKAAPAEAAAAMEASRNRFLANETQLSTAAKAKFTAKANVDAAARAPMALRRSVQQPEDALHQTTVALDSPVNDKEIERYLKRCEVKHKAVAADHTTASARSTALDKEVENMMADFAKETAMAKTICPERVDTAGVSSRHLEAEIKWCQKRLDAEQQRRENRTLEEIEAEFVSAQKRKAINDATQRSVRDVAASIANGVVFRRKQLSKLSHFLRLLAGHYVSEFMRIRGHKGKLKFDTKSRSLQFRDCMASHKKTDGGLYKTTDPRSLSVGERSYTTLCFMLALG</sequence>
<organism evidence="1 2">
    <name type="scientific">Pyropia yezoensis</name>
    <name type="common">Susabi-nori</name>
    <name type="synonym">Porphyra yezoensis</name>
    <dbReference type="NCBI Taxonomy" id="2788"/>
    <lineage>
        <taxon>Eukaryota</taxon>
        <taxon>Rhodophyta</taxon>
        <taxon>Bangiophyceae</taxon>
        <taxon>Bangiales</taxon>
        <taxon>Bangiaceae</taxon>
        <taxon>Pyropia</taxon>
    </lineage>
</organism>
<dbReference type="EMBL" id="CM020620">
    <property type="protein sequence ID" value="KAK1869736.1"/>
    <property type="molecule type" value="Genomic_DNA"/>
</dbReference>
<dbReference type="Proteomes" id="UP000798662">
    <property type="component" value="Chromosome 3"/>
</dbReference>
<evidence type="ECO:0000313" key="1">
    <source>
        <dbReference type="EMBL" id="KAK1869736.1"/>
    </source>
</evidence>
<gene>
    <name evidence="1" type="ORF">I4F81_012202</name>
</gene>
<proteinExistence type="predicted"/>
<protein>
    <submittedName>
        <fullName evidence="1">Uncharacterized protein</fullName>
    </submittedName>
</protein>
<reference evidence="1" key="1">
    <citation type="submission" date="2019-11" db="EMBL/GenBank/DDBJ databases">
        <title>Nori genome reveals adaptations in red seaweeds to the harsh intertidal environment.</title>
        <authorList>
            <person name="Wang D."/>
            <person name="Mao Y."/>
        </authorList>
    </citation>
    <scope>NUCLEOTIDE SEQUENCE</scope>
    <source>
        <tissue evidence="1">Gametophyte</tissue>
    </source>
</reference>
<accession>A0ACC3CIX2</accession>
<name>A0ACC3CIX2_PYRYE</name>